<organism evidence="7 8">
    <name type="scientific">Vreelandella venusta</name>
    <dbReference type="NCBI Taxonomy" id="44935"/>
    <lineage>
        <taxon>Bacteria</taxon>
        <taxon>Pseudomonadati</taxon>
        <taxon>Pseudomonadota</taxon>
        <taxon>Gammaproteobacteria</taxon>
        <taxon>Oceanospirillales</taxon>
        <taxon>Halomonadaceae</taxon>
        <taxon>Vreelandella</taxon>
    </lineage>
</organism>
<dbReference type="InterPro" id="IPR018060">
    <property type="entry name" value="HTH_AraC"/>
</dbReference>
<evidence type="ECO:0000259" key="6">
    <source>
        <dbReference type="PROSITE" id="PS50110"/>
    </source>
</evidence>
<keyword evidence="4" id="KW-0597">Phosphoprotein</keyword>
<dbReference type="PROSITE" id="PS01124">
    <property type="entry name" value="HTH_ARAC_FAMILY_2"/>
    <property type="match status" value="1"/>
</dbReference>
<dbReference type="InterPro" id="IPR001789">
    <property type="entry name" value="Sig_transdc_resp-reg_receiver"/>
</dbReference>
<reference evidence="7" key="1">
    <citation type="submission" date="2020-12" db="EMBL/GenBank/DDBJ databases">
        <title>Genome reconstruction of Halomonas venusta strain DSM 4743.</title>
        <authorList>
            <person name="Aguirre-Garrido J.F."/>
            <person name="Hernandez-Soto L.M."/>
            <person name="Martinez-Abarca F."/>
        </authorList>
    </citation>
    <scope>NUCLEOTIDE SEQUENCE</scope>
    <source>
        <strain evidence="7">4743</strain>
    </source>
</reference>
<dbReference type="InterPro" id="IPR011006">
    <property type="entry name" value="CheY-like_superfamily"/>
</dbReference>
<dbReference type="Pfam" id="PF00072">
    <property type="entry name" value="Response_reg"/>
    <property type="match status" value="1"/>
</dbReference>
<dbReference type="GO" id="GO:0003700">
    <property type="term" value="F:DNA-binding transcription factor activity"/>
    <property type="evidence" value="ECO:0007669"/>
    <property type="project" value="InterPro"/>
</dbReference>
<feature type="domain" description="Response regulatory" evidence="6">
    <location>
        <begin position="24"/>
        <end position="140"/>
    </location>
</feature>
<dbReference type="GO" id="GO:0000160">
    <property type="term" value="P:phosphorelay signal transduction system"/>
    <property type="evidence" value="ECO:0007669"/>
    <property type="project" value="InterPro"/>
</dbReference>
<gene>
    <name evidence="7" type="ORF">JDS37_17250</name>
</gene>
<accession>A0AAQ0CHC6</accession>
<dbReference type="RefSeq" id="WP_198350415.1">
    <property type="nucleotide sequence ID" value="NZ_BJUL01000015.1"/>
</dbReference>
<evidence type="ECO:0000256" key="3">
    <source>
        <dbReference type="ARBA" id="ARBA00023163"/>
    </source>
</evidence>
<dbReference type="PANTHER" id="PTHR47893:SF1">
    <property type="entry name" value="REGULATORY PROTEIN PCHR"/>
    <property type="match status" value="1"/>
</dbReference>
<dbReference type="Pfam" id="PF12833">
    <property type="entry name" value="HTH_18"/>
    <property type="match status" value="1"/>
</dbReference>
<dbReference type="PROSITE" id="PS50110">
    <property type="entry name" value="RESPONSE_REGULATORY"/>
    <property type="match status" value="1"/>
</dbReference>
<evidence type="ECO:0000313" key="7">
    <source>
        <dbReference type="EMBL" id="QRL02996.1"/>
    </source>
</evidence>
<feature type="modified residue" description="4-aspartylphosphate" evidence="4">
    <location>
        <position position="73"/>
    </location>
</feature>
<sequence length="284" mass="31792">MSKIVNTQHLFGGGVDMDDLAGKKILVVDDAEADRMLISSYLLHQGCRVFHAQDGIDGIHKARLVLPDLILMDIEMPECDGYAACKVLANDPFTENVPVIFLSAYSEPEKRVQGLLVGAVDYIQKPYLFDEVKLRMAIHLRNRVSQKASAYNDLDEVRLDSEQANPINNILYHSARVHLLNSLSNAPSLQELARLVGTNAKRLNAAFKDMVGMTVYEYLREIRMNEARELLSNTHLSVSAIAAHVGFSSSANFSTAFKERFGTSPMKFKNQYPSPVKRSVKEYQ</sequence>
<dbReference type="InterPro" id="IPR009057">
    <property type="entry name" value="Homeodomain-like_sf"/>
</dbReference>
<evidence type="ECO:0000256" key="2">
    <source>
        <dbReference type="ARBA" id="ARBA00023125"/>
    </source>
</evidence>
<evidence type="ECO:0000256" key="1">
    <source>
        <dbReference type="ARBA" id="ARBA00023015"/>
    </source>
</evidence>
<dbReference type="InterPro" id="IPR018062">
    <property type="entry name" value="HTH_AraC-typ_CS"/>
</dbReference>
<dbReference type="PRINTS" id="PR00032">
    <property type="entry name" value="HTHARAC"/>
</dbReference>
<dbReference type="GO" id="GO:0043565">
    <property type="term" value="F:sequence-specific DNA binding"/>
    <property type="evidence" value="ECO:0007669"/>
    <property type="project" value="InterPro"/>
</dbReference>
<dbReference type="InterPro" id="IPR020449">
    <property type="entry name" value="Tscrpt_reg_AraC-type_HTH"/>
</dbReference>
<dbReference type="Proteomes" id="UP000663479">
    <property type="component" value="Chromosome"/>
</dbReference>
<protein>
    <submittedName>
        <fullName evidence="7">Helix-turn-helix domain-containing protein</fullName>
    </submittedName>
</protein>
<dbReference type="Gene3D" id="3.40.50.2300">
    <property type="match status" value="1"/>
</dbReference>
<dbReference type="EMBL" id="CP066539">
    <property type="protein sequence ID" value="QRL02996.1"/>
    <property type="molecule type" value="Genomic_DNA"/>
</dbReference>
<dbReference type="PANTHER" id="PTHR47893">
    <property type="entry name" value="REGULATORY PROTEIN PCHR"/>
    <property type="match status" value="1"/>
</dbReference>
<proteinExistence type="predicted"/>
<dbReference type="SUPFAM" id="SSF46689">
    <property type="entry name" value="Homeodomain-like"/>
    <property type="match status" value="2"/>
</dbReference>
<keyword evidence="1" id="KW-0805">Transcription regulation</keyword>
<keyword evidence="3" id="KW-0804">Transcription</keyword>
<dbReference type="AlphaFoldDB" id="A0AAQ0CHC6"/>
<dbReference type="PROSITE" id="PS00041">
    <property type="entry name" value="HTH_ARAC_FAMILY_1"/>
    <property type="match status" value="1"/>
</dbReference>
<feature type="domain" description="HTH araC/xylS-type" evidence="5">
    <location>
        <begin position="173"/>
        <end position="271"/>
    </location>
</feature>
<evidence type="ECO:0000313" key="8">
    <source>
        <dbReference type="Proteomes" id="UP000663479"/>
    </source>
</evidence>
<dbReference type="InterPro" id="IPR053142">
    <property type="entry name" value="PchR_regulatory_protein"/>
</dbReference>
<evidence type="ECO:0000256" key="4">
    <source>
        <dbReference type="PROSITE-ProRule" id="PRU00169"/>
    </source>
</evidence>
<dbReference type="SUPFAM" id="SSF52172">
    <property type="entry name" value="CheY-like"/>
    <property type="match status" value="1"/>
</dbReference>
<evidence type="ECO:0000259" key="5">
    <source>
        <dbReference type="PROSITE" id="PS01124"/>
    </source>
</evidence>
<dbReference type="Gene3D" id="1.10.10.60">
    <property type="entry name" value="Homeodomain-like"/>
    <property type="match status" value="2"/>
</dbReference>
<name>A0AAQ0CHC6_9GAMM</name>
<dbReference type="SMART" id="SM00448">
    <property type="entry name" value="REC"/>
    <property type="match status" value="1"/>
</dbReference>
<dbReference type="SMART" id="SM00342">
    <property type="entry name" value="HTH_ARAC"/>
    <property type="match status" value="1"/>
</dbReference>
<keyword evidence="2" id="KW-0238">DNA-binding</keyword>